<sequence length="256" mass="28016">MSSSRRTWLKGLAATGAAALASACDRIAGDPAVRAGLRGAERLNHGLHRVLFDRRTLAREYPDSAISAVFRANGSIDPGDPLYRRLAAGGFADYRLVVDGLVERPLSLDIASLRALPSRSQVTRHDCVEGWSAIARWTGARLAPVLEQAGLKPEARFLVFHCFDTLDPEAGADGRYYESIDLVDALHPQTLLAYEMNGSPLSIAHGAPVRLRVERQLGYKHAKYVSRIEAVADFSHISGGRGGFWEDRGYEWYAGI</sequence>
<dbReference type="Proteomes" id="UP000247763">
    <property type="component" value="Chromosome"/>
</dbReference>
<dbReference type="InterPro" id="IPR036374">
    <property type="entry name" value="OxRdtase_Mopterin-bd_sf"/>
</dbReference>
<dbReference type="InterPro" id="IPR000572">
    <property type="entry name" value="OxRdtase_Mopterin-bd_dom"/>
</dbReference>
<keyword evidence="3" id="KW-1185">Reference proteome</keyword>
<name>A0A2Z3HMT7_9CAUL</name>
<dbReference type="EMBL" id="CP029479">
    <property type="protein sequence ID" value="AWM76542.1"/>
    <property type="molecule type" value="Genomic_DNA"/>
</dbReference>
<dbReference type="Gene3D" id="3.90.420.10">
    <property type="entry name" value="Oxidoreductase, molybdopterin-binding domain"/>
    <property type="match status" value="1"/>
</dbReference>
<evidence type="ECO:0000313" key="2">
    <source>
        <dbReference type="EMBL" id="AWM76542.1"/>
    </source>
</evidence>
<organism evidence="2 3">
    <name type="scientific">Phenylobacterium parvum</name>
    <dbReference type="NCBI Taxonomy" id="2201350"/>
    <lineage>
        <taxon>Bacteria</taxon>
        <taxon>Pseudomonadati</taxon>
        <taxon>Pseudomonadota</taxon>
        <taxon>Alphaproteobacteria</taxon>
        <taxon>Caulobacterales</taxon>
        <taxon>Caulobacteraceae</taxon>
        <taxon>Phenylobacterium</taxon>
    </lineage>
</organism>
<reference evidence="3" key="1">
    <citation type="submission" date="2018-05" db="EMBL/GenBank/DDBJ databases">
        <title>Genome sequencing of Phenylobacterium sp. HYN0004.</title>
        <authorList>
            <person name="Yi H."/>
            <person name="Baek C."/>
        </authorList>
    </citation>
    <scope>NUCLEOTIDE SEQUENCE [LARGE SCALE GENOMIC DNA]</scope>
    <source>
        <strain evidence="3">HYN0004</strain>
    </source>
</reference>
<dbReference type="KEGG" id="phb:HYN04_01425"/>
<dbReference type="InterPro" id="IPR006311">
    <property type="entry name" value="TAT_signal"/>
</dbReference>
<dbReference type="AlphaFoldDB" id="A0A2Z3HMT7"/>
<evidence type="ECO:0000259" key="1">
    <source>
        <dbReference type="Pfam" id="PF00174"/>
    </source>
</evidence>
<accession>A0A2Z3HMT7</accession>
<dbReference type="PROSITE" id="PS51318">
    <property type="entry name" value="TAT"/>
    <property type="match status" value="1"/>
</dbReference>
<dbReference type="PANTHER" id="PTHR43032">
    <property type="entry name" value="PROTEIN-METHIONINE-SULFOXIDE REDUCTASE"/>
    <property type="match status" value="1"/>
</dbReference>
<feature type="domain" description="Oxidoreductase molybdopterin-binding" evidence="1">
    <location>
        <begin position="92"/>
        <end position="232"/>
    </location>
</feature>
<dbReference type="OrthoDB" id="9795587at2"/>
<dbReference type="Pfam" id="PF00174">
    <property type="entry name" value="Oxidored_molyb"/>
    <property type="match status" value="1"/>
</dbReference>
<dbReference type="RefSeq" id="WP_110449111.1">
    <property type="nucleotide sequence ID" value="NZ_CP029479.1"/>
</dbReference>
<evidence type="ECO:0000313" key="3">
    <source>
        <dbReference type="Proteomes" id="UP000247763"/>
    </source>
</evidence>
<dbReference type="PANTHER" id="PTHR43032:SF2">
    <property type="entry name" value="BLL0505 PROTEIN"/>
    <property type="match status" value="1"/>
</dbReference>
<gene>
    <name evidence="2" type="ORF">HYN04_01425</name>
</gene>
<dbReference type="SUPFAM" id="SSF56524">
    <property type="entry name" value="Oxidoreductase molybdopterin-binding domain"/>
    <property type="match status" value="1"/>
</dbReference>
<proteinExistence type="predicted"/>
<protein>
    <submittedName>
        <fullName evidence="2">Molybdopterin-binding protein</fullName>
    </submittedName>
</protein>
<dbReference type="PROSITE" id="PS51257">
    <property type="entry name" value="PROKAR_LIPOPROTEIN"/>
    <property type="match status" value="1"/>
</dbReference>